<dbReference type="PRINTS" id="PR00705">
    <property type="entry name" value="PAPAIN"/>
</dbReference>
<dbReference type="CDD" id="cd02248">
    <property type="entry name" value="Peptidase_C1A"/>
    <property type="match status" value="1"/>
</dbReference>
<dbReference type="SUPFAM" id="SSF54001">
    <property type="entry name" value="Cysteine proteinases"/>
    <property type="match status" value="1"/>
</dbReference>
<keyword evidence="3" id="KW-0732">Signal</keyword>
<dbReference type="InterPro" id="IPR039417">
    <property type="entry name" value="Peptidase_C1A_papain-like"/>
</dbReference>
<protein>
    <submittedName>
        <fullName evidence="6">Uncharacterized protein</fullName>
    </submittedName>
</protein>
<dbReference type="PANTHER" id="PTHR12411">
    <property type="entry name" value="CYSTEINE PROTEASE FAMILY C1-RELATED"/>
    <property type="match status" value="1"/>
</dbReference>
<dbReference type="InterPro" id="IPR013128">
    <property type="entry name" value="Peptidase_C1A"/>
</dbReference>
<dbReference type="PROSITE" id="PS00639">
    <property type="entry name" value="THIOL_PROTEASE_HIS"/>
    <property type="match status" value="1"/>
</dbReference>
<evidence type="ECO:0000259" key="4">
    <source>
        <dbReference type="SMART" id="SM00645"/>
    </source>
</evidence>
<dbReference type="InterPro" id="IPR000169">
    <property type="entry name" value="Pept_cys_AS"/>
</dbReference>
<dbReference type="InterPro" id="IPR025660">
    <property type="entry name" value="Pept_his_AS"/>
</dbReference>
<dbReference type="Proteomes" id="UP001470230">
    <property type="component" value="Unassembled WGS sequence"/>
</dbReference>
<evidence type="ECO:0000256" key="1">
    <source>
        <dbReference type="ARBA" id="ARBA00008455"/>
    </source>
</evidence>
<dbReference type="InterPro" id="IPR038765">
    <property type="entry name" value="Papain-like_cys_pep_sf"/>
</dbReference>
<evidence type="ECO:0000313" key="6">
    <source>
        <dbReference type="EMBL" id="KAK8835750.1"/>
    </source>
</evidence>
<dbReference type="InterPro" id="IPR025661">
    <property type="entry name" value="Pept_asp_AS"/>
</dbReference>
<dbReference type="Pfam" id="PF00112">
    <property type="entry name" value="Peptidase_C1"/>
    <property type="match status" value="1"/>
</dbReference>
<comment type="caution">
    <text evidence="6">The sequence shown here is derived from an EMBL/GenBank/DDBJ whole genome shotgun (WGS) entry which is preliminary data.</text>
</comment>
<feature type="domain" description="Peptidase C1A papain C-terminal" evidence="4">
    <location>
        <begin position="106"/>
        <end position="319"/>
    </location>
</feature>
<dbReference type="InterPro" id="IPR000668">
    <property type="entry name" value="Peptidase_C1A_C"/>
</dbReference>
<sequence length="322" mass="36169">MLVLFFSLVFSKVHFSLTEERQFLQWMRTNNVFYTGDDYHLRLGIFISNARYCQEYNRRKGLTFTLGINQFSCHTPAEYKSLLGIPSNNIEPNRIEKTYSKPIKEAPDSFDWREKGVVNPIKNQGNCGSCWAFSTIATSESSYAITTSKLLQFSEQNLVDCITTCSGCSGGWPYKALTYIIETQNGQFNLESDYPYAGVEQSCAYQSSKAIGKVTKYISVEIANETDLKEKVAAYGVASVCIAAGNTPFMSYTGGILDDDQCMIIDHAVAAVGYGTENGIDYWIIRNSWGTTWGEEGYVRMIRNKHNRCLIATRALVAVSYD</sequence>
<evidence type="ECO:0000256" key="3">
    <source>
        <dbReference type="SAM" id="SignalP"/>
    </source>
</evidence>
<dbReference type="InterPro" id="IPR013201">
    <property type="entry name" value="Prot_inhib_I29"/>
</dbReference>
<keyword evidence="7" id="KW-1185">Reference proteome</keyword>
<evidence type="ECO:0000313" key="7">
    <source>
        <dbReference type="Proteomes" id="UP001470230"/>
    </source>
</evidence>
<keyword evidence="2" id="KW-1015">Disulfide bond</keyword>
<reference evidence="6 7" key="1">
    <citation type="submission" date="2024-04" db="EMBL/GenBank/DDBJ databases">
        <title>Tritrichomonas musculus Genome.</title>
        <authorList>
            <person name="Alves-Ferreira E."/>
            <person name="Grigg M."/>
            <person name="Lorenzi H."/>
            <person name="Galac M."/>
        </authorList>
    </citation>
    <scope>NUCLEOTIDE SEQUENCE [LARGE SCALE GENOMIC DNA]</scope>
    <source>
        <strain evidence="6 7">EAF2021</strain>
    </source>
</reference>
<feature type="signal peptide" evidence="3">
    <location>
        <begin position="1"/>
        <end position="18"/>
    </location>
</feature>
<dbReference type="PROSITE" id="PS00640">
    <property type="entry name" value="THIOL_PROTEASE_ASN"/>
    <property type="match status" value="1"/>
</dbReference>
<gene>
    <name evidence="6" type="ORF">M9Y10_040569</name>
</gene>
<organism evidence="6 7">
    <name type="scientific">Tritrichomonas musculus</name>
    <dbReference type="NCBI Taxonomy" id="1915356"/>
    <lineage>
        <taxon>Eukaryota</taxon>
        <taxon>Metamonada</taxon>
        <taxon>Parabasalia</taxon>
        <taxon>Tritrichomonadida</taxon>
        <taxon>Tritrichomonadidae</taxon>
        <taxon>Tritrichomonas</taxon>
    </lineage>
</organism>
<dbReference type="SMART" id="SM00848">
    <property type="entry name" value="Inhibitor_I29"/>
    <property type="match status" value="1"/>
</dbReference>
<name>A0ABR2GP75_9EUKA</name>
<accession>A0ABR2GP75</accession>
<dbReference type="EMBL" id="JAPFFF010000075">
    <property type="protein sequence ID" value="KAK8835750.1"/>
    <property type="molecule type" value="Genomic_DNA"/>
</dbReference>
<feature type="chain" id="PRO_5046932181" evidence="3">
    <location>
        <begin position="19"/>
        <end position="322"/>
    </location>
</feature>
<feature type="domain" description="Cathepsin propeptide inhibitor" evidence="5">
    <location>
        <begin position="23"/>
        <end position="79"/>
    </location>
</feature>
<dbReference type="PROSITE" id="PS00139">
    <property type="entry name" value="THIOL_PROTEASE_CYS"/>
    <property type="match status" value="1"/>
</dbReference>
<evidence type="ECO:0000256" key="2">
    <source>
        <dbReference type="ARBA" id="ARBA00023157"/>
    </source>
</evidence>
<dbReference type="Gene3D" id="3.90.70.10">
    <property type="entry name" value="Cysteine proteinases"/>
    <property type="match status" value="1"/>
</dbReference>
<dbReference type="Pfam" id="PF08246">
    <property type="entry name" value="Inhibitor_I29"/>
    <property type="match status" value="1"/>
</dbReference>
<evidence type="ECO:0000259" key="5">
    <source>
        <dbReference type="SMART" id="SM00848"/>
    </source>
</evidence>
<proteinExistence type="inferred from homology"/>
<comment type="similarity">
    <text evidence="1">Belongs to the peptidase C1 family.</text>
</comment>
<dbReference type="SMART" id="SM00645">
    <property type="entry name" value="Pept_C1"/>
    <property type="match status" value="1"/>
</dbReference>